<keyword evidence="2" id="KW-1185">Reference proteome</keyword>
<proteinExistence type="predicted"/>
<dbReference type="SUPFAM" id="SSF56235">
    <property type="entry name" value="N-terminal nucleophile aminohydrolases (Ntn hydrolases)"/>
    <property type="match status" value="1"/>
</dbReference>
<dbReference type="InterPro" id="IPR052896">
    <property type="entry name" value="GGT-like_enzyme"/>
</dbReference>
<keyword evidence="1" id="KW-0012">Acyltransferase</keyword>
<dbReference type="RefSeq" id="WP_307424506.1">
    <property type="nucleotide sequence ID" value="NZ_JAUSVK010000001.1"/>
</dbReference>
<dbReference type="Pfam" id="PF01019">
    <property type="entry name" value="G_glu_transpept"/>
    <property type="match status" value="1"/>
</dbReference>
<accession>A0ABU0FAS9</accession>
<dbReference type="InterPro" id="IPR043138">
    <property type="entry name" value="GGT_lsub"/>
</dbReference>
<keyword evidence="1" id="KW-0808">Transferase</keyword>
<keyword evidence="1" id="KW-0378">Hydrolase</keyword>
<protein>
    <submittedName>
        <fullName evidence="1">Gamma-glutamyltranspeptidase/glutathione hydrolase</fullName>
        <ecNumber evidence="1">2.3.2.2</ecNumber>
        <ecNumber evidence="1">3.4.19.13</ecNumber>
    </submittedName>
</protein>
<dbReference type="GO" id="GO:0036374">
    <property type="term" value="F:glutathione hydrolase activity"/>
    <property type="evidence" value="ECO:0007669"/>
    <property type="project" value="UniProtKB-EC"/>
</dbReference>
<dbReference type="EMBL" id="JAUSVK010000001">
    <property type="protein sequence ID" value="MDQ0391720.1"/>
    <property type="molecule type" value="Genomic_DNA"/>
</dbReference>
<reference evidence="1 2" key="1">
    <citation type="submission" date="2023-07" db="EMBL/GenBank/DDBJ databases">
        <title>Genomic Encyclopedia of Type Strains, Phase IV (KMG-IV): sequencing the most valuable type-strain genomes for metagenomic binning, comparative biology and taxonomic classification.</title>
        <authorList>
            <person name="Goeker M."/>
        </authorList>
    </citation>
    <scope>NUCLEOTIDE SEQUENCE [LARGE SCALE GENOMIC DNA]</scope>
    <source>
        <strain evidence="1 2">DSM 5896</strain>
    </source>
</reference>
<gene>
    <name evidence="1" type="ORF">J3R73_001512</name>
</gene>
<dbReference type="Gene3D" id="1.10.246.130">
    <property type="match status" value="1"/>
</dbReference>
<evidence type="ECO:0000313" key="1">
    <source>
        <dbReference type="EMBL" id="MDQ0391720.1"/>
    </source>
</evidence>
<comment type="caution">
    <text evidence="1">The sequence shown here is derived from an EMBL/GenBank/DDBJ whole genome shotgun (WGS) entry which is preliminary data.</text>
</comment>
<dbReference type="Proteomes" id="UP001237448">
    <property type="component" value="Unassembled WGS sequence"/>
</dbReference>
<dbReference type="PRINTS" id="PR01210">
    <property type="entry name" value="GGTRANSPTASE"/>
</dbReference>
<dbReference type="PANTHER" id="PTHR43881:SF5">
    <property type="entry name" value="GAMMA-GLUTAMYLTRANSPEPTIDASE"/>
    <property type="match status" value="1"/>
</dbReference>
<dbReference type="Gene3D" id="3.60.20.40">
    <property type="match status" value="1"/>
</dbReference>
<name>A0ABU0FAS9_9HYPH</name>
<sequence length="529" mass="56078">METPAFGHAAVAAPHQLACETGQRILIQGGNAIEAMIAMAATVGVVYPHMNSLGGDGFWLVTDTRKRVRFIQACGPAGAGATIAAYRELGHDTIPARGALAALTVPGAVGGWQVAREMAKAFGGQLPLELLLEDAIRHAREGVPVSPSQARVEPREYDGLKTAPGFADAFMKDGKPLAAGETMKQPALAGLLEQLVHAGLEDFYRGDVGREIAADLDRAGSFVTREDLQRFEARVREPLGVRIEGATLYNGPPPTQGLSALIIMSLFERLGVKRGGGFEHIHGLVEAIKRATAVRDRVIADPAIMTVDPASYLTPAFLDREAGGISMTRAGTTPLPGADGDTIWMGAIDRDGIAVSYIQSVFWDYGSGMVLPRTGLLMQNRGMSFSLDPRALNPLAPGRLPFHTLSPATALFDDGRVMPYGTMGGDAQPQILAQTFSRFRFGASLAEALDAPRFILGRDASGKKPVLRMENRFDEGLLNALDRAGHPVAVIDAPYADSFGHSGALVRHPASGRIDAAHDPRSDGGALGV</sequence>
<dbReference type="InterPro" id="IPR029055">
    <property type="entry name" value="Ntn_hydrolases_N"/>
</dbReference>
<dbReference type="GO" id="GO:0103068">
    <property type="term" value="F:leukotriene C4 gamma-glutamyl transferase activity"/>
    <property type="evidence" value="ECO:0007669"/>
    <property type="project" value="UniProtKB-EC"/>
</dbReference>
<organism evidence="1 2">
    <name type="scientific">Labrys monachus</name>
    <dbReference type="NCBI Taxonomy" id="217067"/>
    <lineage>
        <taxon>Bacteria</taxon>
        <taxon>Pseudomonadati</taxon>
        <taxon>Pseudomonadota</taxon>
        <taxon>Alphaproteobacteria</taxon>
        <taxon>Hyphomicrobiales</taxon>
        <taxon>Xanthobacteraceae</taxon>
        <taxon>Labrys</taxon>
    </lineage>
</organism>
<dbReference type="PANTHER" id="PTHR43881">
    <property type="entry name" value="GAMMA-GLUTAMYLTRANSPEPTIDASE (AFU_ORTHOLOGUE AFUA_4G13580)"/>
    <property type="match status" value="1"/>
</dbReference>
<dbReference type="EC" id="2.3.2.2" evidence="1"/>
<dbReference type="EC" id="3.4.19.13" evidence="1"/>
<evidence type="ECO:0000313" key="2">
    <source>
        <dbReference type="Proteomes" id="UP001237448"/>
    </source>
</evidence>
<dbReference type="InterPro" id="IPR043137">
    <property type="entry name" value="GGT_ssub_C"/>
</dbReference>